<dbReference type="SUPFAM" id="SSF55729">
    <property type="entry name" value="Acyl-CoA N-acyltransferases (Nat)"/>
    <property type="match status" value="1"/>
</dbReference>
<dbReference type="AlphaFoldDB" id="A0A7Z2VYX5"/>
<dbReference type="GO" id="GO:0016747">
    <property type="term" value="F:acyltransferase activity, transferring groups other than amino-acyl groups"/>
    <property type="evidence" value="ECO:0007669"/>
    <property type="project" value="InterPro"/>
</dbReference>
<evidence type="ECO:0000313" key="2">
    <source>
        <dbReference type="EMBL" id="QJE01966.1"/>
    </source>
</evidence>
<feature type="domain" description="N-acetyltransferase" evidence="1">
    <location>
        <begin position="81"/>
        <end position="217"/>
    </location>
</feature>
<gene>
    <name evidence="2" type="ORF">HH212_19690</name>
</gene>
<dbReference type="EMBL" id="CP051685">
    <property type="protein sequence ID" value="QJE01966.1"/>
    <property type="molecule type" value="Genomic_DNA"/>
</dbReference>
<name>A0A7Z2VYX5_9BURK</name>
<proteinExistence type="predicted"/>
<dbReference type="KEGG" id="mfy:HH212_19690"/>
<accession>A0A7Z2VYX5</accession>
<sequence>MLAAHADHVDPALLADWLRARSIARGLPQPAPLAGGGMRLDTGSDAELRRYVFPGPQPGIRALARSIGEPGVFIKVCGAGAELLALLPHGWRLQPQGWLMAHDGAWNMTPALPAGYRLDSAGDGVNTSARISAPDGALAPSGYAAEHGSVFILDRIATEAAYRRRGLGTALVAALGGRRRDGDARRVLVATGDGRALYESMGWRVLSPFTTAVIERA</sequence>
<keyword evidence="2" id="KW-0808">Transferase</keyword>
<reference evidence="2 3" key="1">
    <citation type="submission" date="2020-04" db="EMBL/GenBank/DDBJ databases">
        <title>Genome sequencing of novel species.</title>
        <authorList>
            <person name="Heo J."/>
            <person name="Kim S.-J."/>
            <person name="Kim J.-S."/>
            <person name="Hong S.-B."/>
            <person name="Kwon S.-W."/>
        </authorList>
    </citation>
    <scope>NUCLEOTIDE SEQUENCE [LARGE SCALE GENOMIC DNA]</scope>
    <source>
        <strain evidence="2 3">GN2-R2</strain>
    </source>
</reference>
<evidence type="ECO:0000259" key="1">
    <source>
        <dbReference type="PROSITE" id="PS51186"/>
    </source>
</evidence>
<dbReference type="Proteomes" id="UP000502415">
    <property type="component" value="Chromosome"/>
</dbReference>
<evidence type="ECO:0000313" key="3">
    <source>
        <dbReference type="Proteomes" id="UP000502415"/>
    </source>
</evidence>
<dbReference type="InterPro" id="IPR000182">
    <property type="entry name" value="GNAT_dom"/>
</dbReference>
<dbReference type="PROSITE" id="PS51186">
    <property type="entry name" value="GNAT"/>
    <property type="match status" value="1"/>
</dbReference>
<protein>
    <submittedName>
        <fullName evidence="2">GNAT family N-acetyltransferase</fullName>
    </submittedName>
</protein>
<dbReference type="RefSeq" id="WP_170204053.1">
    <property type="nucleotide sequence ID" value="NZ_CP051685.1"/>
</dbReference>
<keyword evidence="3" id="KW-1185">Reference proteome</keyword>
<organism evidence="2 3">
    <name type="scientific">Massilia forsythiae</name>
    <dbReference type="NCBI Taxonomy" id="2728020"/>
    <lineage>
        <taxon>Bacteria</taxon>
        <taxon>Pseudomonadati</taxon>
        <taxon>Pseudomonadota</taxon>
        <taxon>Betaproteobacteria</taxon>
        <taxon>Burkholderiales</taxon>
        <taxon>Oxalobacteraceae</taxon>
        <taxon>Telluria group</taxon>
        <taxon>Massilia</taxon>
    </lineage>
</organism>
<dbReference type="Pfam" id="PF13508">
    <property type="entry name" value="Acetyltransf_7"/>
    <property type="match status" value="1"/>
</dbReference>
<dbReference type="InterPro" id="IPR016181">
    <property type="entry name" value="Acyl_CoA_acyltransferase"/>
</dbReference>
<dbReference type="Gene3D" id="3.40.630.30">
    <property type="match status" value="1"/>
</dbReference>